<evidence type="ECO:0000313" key="2">
    <source>
        <dbReference type="Proteomes" id="UP001295684"/>
    </source>
</evidence>
<dbReference type="EMBL" id="CAMPGE010017699">
    <property type="protein sequence ID" value="CAI2376160.1"/>
    <property type="molecule type" value="Genomic_DNA"/>
</dbReference>
<sequence length="294" mass="34027">MNANLNTLQEFIEEVLAVMSENGVKKHLLEGLNDDPEFSKFCTEWAAGRWIYKTEICNKDLITSLKNKLKKFANMIEKMKIPYREKVDHDFTTRQLKLDKRLLQLKNANFMVGNHYSFDMKSEHDSKYFKSSEKFKSLKCRSINLLVSEANRSKAKKIMIKSIPKEVESFKIKYTNYDSSQNNFNTTQKNLLPLKRQNSTRLLKLKSCLCYSTLLFGTTQRLKTCDTTINTCDMGGIGCCETLKSLSNLPAGLYLSKWAHSSLRSILLDNNGFSQDCLEQMLRSYNLTHPKLKY</sequence>
<keyword evidence="2" id="KW-1185">Reference proteome</keyword>
<accession>A0AAD2D0T8</accession>
<comment type="caution">
    <text evidence="1">The sequence shown here is derived from an EMBL/GenBank/DDBJ whole genome shotgun (WGS) entry which is preliminary data.</text>
</comment>
<protein>
    <submittedName>
        <fullName evidence="1">Uncharacterized protein</fullName>
    </submittedName>
</protein>
<gene>
    <name evidence="1" type="ORF">ECRASSUSDP1_LOCUS17529</name>
</gene>
<name>A0AAD2D0T8_EUPCR</name>
<evidence type="ECO:0000313" key="1">
    <source>
        <dbReference type="EMBL" id="CAI2376160.1"/>
    </source>
</evidence>
<reference evidence="1" key="1">
    <citation type="submission" date="2023-07" db="EMBL/GenBank/DDBJ databases">
        <authorList>
            <consortium name="AG Swart"/>
            <person name="Singh M."/>
            <person name="Singh A."/>
            <person name="Seah K."/>
            <person name="Emmerich C."/>
        </authorList>
    </citation>
    <scope>NUCLEOTIDE SEQUENCE</scope>
    <source>
        <strain evidence="1">DP1</strain>
    </source>
</reference>
<organism evidence="1 2">
    <name type="scientific">Euplotes crassus</name>
    <dbReference type="NCBI Taxonomy" id="5936"/>
    <lineage>
        <taxon>Eukaryota</taxon>
        <taxon>Sar</taxon>
        <taxon>Alveolata</taxon>
        <taxon>Ciliophora</taxon>
        <taxon>Intramacronucleata</taxon>
        <taxon>Spirotrichea</taxon>
        <taxon>Hypotrichia</taxon>
        <taxon>Euplotida</taxon>
        <taxon>Euplotidae</taxon>
        <taxon>Moneuplotes</taxon>
    </lineage>
</organism>
<dbReference type="AlphaFoldDB" id="A0AAD2D0T8"/>
<dbReference type="Proteomes" id="UP001295684">
    <property type="component" value="Unassembled WGS sequence"/>
</dbReference>
<proteinExistence type="predicted"/>